<reference evidence="5 6" key="1">
    <citation type="submission" date="2019-06" db="EMBL/GenBank/DDBJ databases">
        <title>Description of Kitasatospora acidophila sp. nov. isolated from pine grove soil, and reclassification of Streptomyces novaecaesareae to Kitasatospora novaeceasareae comb. nov.</title>
        <authorList>
            <person name="Kim M.J."/>
        </authorList>
    </citation>
    <scope>NUCLEOTIDE SEQUENCE [LARGE SCALE GENOMIC DNA]</scope>
    <source>
        <strain evidence="5 6">MMS16-CNU292</strain>
    </source>
</reference>
<protein>
    <submittedName>
        <fullName evidence="5">Mannose-6-phosphate isomerase</fullName>
    </submittedName>
</protein>
<dbReference type="Proteomes" id="UP000319103">
    <property type="component" value="Unassembled WGS sequence"/>
</dbReference>
<dbReference type="GO" id="GO:0004476">
    <property type="term" value="F:mannose-6-phosphate isomerase activity"/>
    <property type="evidence" value="ECO:0007669"/>
    <property type="project" value="InterPro"/>
</dbReference>
<keyword evidence="2 5" id="KW-0413">Isomerase</keyword>
<comment type="similarity">
    <text evidence="1">Belongs to the PGI/PMI family.</text>
</comment>
<dbReference type="GO" id="GO:0097367">
    <property type="term" value="F:carbohydrate derivative binding"/>
    <property type="evidence" value="ECO:0007669"/>
    <property type="project" value="InterPro"/>
</dbReference>
<sequence length="404" mass="41728">MLDDSLLDDPAALQRADQDHALLALAASGARVRTALRLAEAAGVSSLRPEGRPRAVLVAGAGSVPMVGQALAALVGGATLVHPLAAVDVLPSDPFSAGLSWQLPGWAGPLDLVVVASAEGVEEGLIRLAEQAYARGCAITVIAPEGRPLAEAAAQVRALPLPYAVATLEEPAAAPAEPDLPPEDPAALWAFLTPLLALAEKIGVLRLGPGELPALADLLDELAVRHRPDAPAYRNPAKGLAAQLAGTVPLLWSEGEPAGVAAERLAAMLADRAGRPAVTGRLPQALSTHRGMFSGQLGAGGDPEDFFRDRVEEPEPLSLELLLLRHTPRPADQGDGDGGEPETPAEPGPAGHAVRRARRLAEAHEVRLTELTAERPEPLAALAELVSLGDFAAVYLGLATRSGH</sequence>
<feature type="domain" description="Bifunctional glucose-6-phosphate/mannose-6-phosphate isomerase C-terminal" evidence="4">
    <location>
        <begin position="235"/>
        <end position="287"/>
    </location>
</feature>
<dbReference type="InterPro" id="IPR019490">
    <property type="entry name" value="Glu6P/Mann6P_isomerase_C"/>
</dbReference>
<dbReference type="InterPro" id="IPR046348">
    <property type="entry name" value="SIS_dom_sf"/>
</dbReference>
<dbReference type="Gene3D" id="3.40.50.10490">
    <property type="entry name" value="Glucose-6-phosphate isomerase like protein, domain 1"/>
    <property type="match status" value="2"/>
</dbReference>
<gene>
    <name evidence="5" type="ORF">E6W39_26725</name>
</gene>
<evidence type="ECO:0000256" key="2">
    <source>
        <dbReference type="ARBA" id="ARBA00023235"/>
    </source>
</evidence>
<evidence type="ECO:0000313" key="6">
    <source>
        <dbReference type="Proteomes" id="UP000319103"/>
    </source>
</evidence>
<dbReference type="GO" id="GO:0005975">
    <property type="term" value="P:carbohydrate metabolic process"/>
    <property type="evidence" value="ECO:0007669"/>
    <property type="project" value="InterPro"/>
</dbReference>
<accession>A0A540W856</accession>
<dbReference type="EMBL" id="VIGB01000003">
    <property type="protein sequence ID" value="TQF05178.1"/>
    <property type="molecule type" value="Genomic_DNA"/>
</dbReference>
<evidence type="ECO:0000313" key="5">
    <source>
        <dbReference type="EMBL" id="TQF05178.1"/>
    </source>
</evidence>
<dbReference type="RefSeq" id="WP_141635680.1">
    <property type="nucleotide sequence ID" value="NZ_VIGB01000003.1"/>
</dbReference>
<dbReference type="GO" id="GO:0004347">
    <property type="term" value="F:glucose-6-phosphate isomerase activity"/>
    <property type="evidence" value="ECO:0007669"/>
    <property type="project" value="InterPro"/>
</dbReference>
<evidence type="ECO:0000259" key="4">
    <source>
        <dbReference type="Pfam" id="PF10432"/>
    </source>
</evidence>
<keyword evidence="6" id="KW-1185">Reference proteome</keyword>
<name>A0A540W856_9ACTN</name>
<organism evidence="5 6">
    <name type="scientific">Kitasatospora acidiphila</name>
    <dbReference type="NCBI Taxonomy" id="2567942"/>
    <lineage>
        <taxon>Bacteria</taxon>
        <taxon>Bacillati</taxon>
        <taxon>Actinomycetota</taxon>
        <taxon>Actinomycetes</taxon>
        <taxon>Kitasatosporales</taxon>
        <taxon>Streptomycetaceae</taxon>
        <taxon>Kitasatospora</taxon>
    </lineage>
</organism>
<dbReference type="AlphaFoldDB" id="A0A540W856"/>
<dbReference type="Pfam" id="PF10432">
    <property type="entry name" value="bact-PGI_C"/>
    <property type="match status" value="1"/>
</dbReference>
<dbReference type="OrthoDB" id="5241724at2"/>
<proteinExistence type="inferred from homology"/>
<comment type="caution">
    <text evidence="5">The sequence shown here is derived from an EMBL/GenBank/DDBJ whole genome shotgun (WGS) entry which is preliminary data.</text>
</comment>
<evidence type="ECO:0000256" key="1">
    <source>
        <dbReference type="ARBA" id="ARBA00010523"/>
    </source>
</evidence>
<feature type="region of interest" description="Disordered" evidence="3">
    <location>
        <begin position="328"/>
        <end position="353"/>
    </location>
</feature>
<evidence type="ECO:0000256" key="3">
    <source>
        <dbReference type="SAM" id="MobiDB-lite"/>
    </source>
</evidence>
<dbReference type="GO" id="GO:1901135">
    <property type="term" value="P:carbohydrate derivative metabolic process"/>
    <property type="evidence" value="ECO:0007669"/>
    <property type="project" value="InterPro"/>
</dbReference>
<dbReference type="SUPFAM" id="SSF53697">
    <property type="entry name" value="SIS domain"/>
    <property type="match status" value="1"/>
</dbReference>